<dbReference type="EMBL" id="CM044704">
    <property type="protein sequence ID" value="KAI5667594.1"/>
    <property type="molecule type" value="Genomic_DNA"/>
</dbReference>
<accession>A0ACC0B4L8</accession>
<organism evidence="1 2">
    <name type="scientific">Catharanthus roseus</name>
    <name type="common">Madagascar periwinkle</name>
    <name type="synonym">Vinca rosea</name>
    <dbReference type="NCBI Taxonomy" id="4058"/>
    <lineage>
        <taxon>Eukaryota</taxon>
        <taxon>Viridiplantae</taxon>
        <taxon>Streptophyta</taxon>
        <taxon>Embryophyta</taxon>
        <taxon>Tracheophyta</taxon>
        <taxon>Spermatophyta</taxon>
        <taxon>Magnoliopsida</taxon>
        <taxon>eudicotyledons</taxon>
        <taxon>Gunneridae</taxon>
        <taxon>Pentapetalae</taxon>
        <taxon>asterids</taxon>
        <taxon>lamiids</taxon>
        <taxon>Gentianales</taxon>
        <taxon>Apocynaceae</taxon>
        <taxon>Rauvolfioideae</taxon>
        <taxon>Vinceae</taxon>
        <taxon>Catharanthinae</taxon>
        <taxon>Catharanthus</taxon>
    </lineage>
</organism>
<comment type="caution">
    <text evidence="1">The sequence shown here is derived from an EMBL/GenBank/DDBJ whole genome shotgun (WGS) entry which is preliminary data.</text>
</comment>
<name>A0ACC0B4L8_CATRO</name>
<protein>
    <submittedName>
        <fullName evidence="1">Uncharacterized protein</fullName>
    </submittedName>
</protein>
<evidence type="ECO:0000313" key="1">
    <source>
        <dbReference type="EMBL" id="KAI5667594.1"/>
    </source>
</evidence>
<keyword evidence="2" id="KW-1185">Reference proteome</keyword>
<dbReference type="Proteomes" id="UP001060085">
    <property type="component" value="Linkage Group LG04"/>
</dbReference>
<evidence type="ECO:0000313" key="2">
    <source>
        <dbReference type="Proteomes" id="UP001060085"/>
    </source>
</evidence>
<gene>
    <name evidence="1" type="ORF">M9H77_17447</name>
</gene>
<sequence>MFFNMWCEHDLFMGLFEAAWSISVIGTKQYTLCYKLKNLIRSLKDLNKKYYGRISAKAEAAKSELKQKQEELHENSHDEQLKEMVRELQHKARNSKLFHSLAKRNAKRNFIAALTKKDGSTTSSLVEIQEELTRFYEDLLGTKMRCKAFMQHIFLAGMDEYVKEAIMDLTGFSEGDMPFRYLGVLFFGVYLKMTDFSPLLNKVSSTLLTSFNLSYAGRLEVISSVVQGIESFWLGVLPISVAMLDRITGMCRRFLL</sequence>
<reference evidence="2" key="1">
    <citation type="journal article" date="2023" name="Nat. Plants">
        <title>Single-cell RNA sequencing provides a high-resolution roadmap for understanding the multicellular compartmentation of specialized metabolism.</title>
        <authorList>
            <person name="Sun S."/>
            <person name="Shen X."/>
            <person name="Li Y."/>
            <person name="Li Y."/>
            <person name="Wang S."/>
            <person name="Li R."/>
            <person name="Zhang H."/>
            <person name="Shen G."/>
            <person name="Guo B."/>
            <person name="Wei J."/>
            <person name="Xu J."/>
            <person name="St-Pierre B."/>
            <person name="Chen S."/>
            <person name="Sun C."/>
        </authorList>
    </citation>
    <scope>NUCLEOTIDE SEQUENCE [LARGE SCALE GENOMIC DNA]</scope>
</reference>
<proteinExistence type="predicted"/>